<evidence type="ECO:0000256" key="7">
    <source>
        <dbReference type="ARBA" id="ARBA00022927"/>
    </source>
</evidence>
<evidence type="ECO:0000256" key="6">
    <source>
        <dbReference type="ARBA" id="ARBA00022692"/>
    </source>
</evidence>
<evidence type="ECO:0000256" key="5">
    <source>
        <dbReference type="ARBA" id="ARBA00022519"/>
    </source>
</evidence>
<keyword evidence="3" id="KW-0813">Transport</keyword>
<comment type="subcellular location">
    <subcellularLocation>
        <location evidence="1">Cell inner membrane</location>
        <topology evidence="1">Single-pass membrane protein</topology>
        <orientation evidence="1">Periplasmic side</orientation>
    </subcellularLocation>
</comment>
<dbReference type="PANTHER" id="PTHR33446:SF2">
    <property type="entry name" value="PROTEIN TONB"/>
    <property type="match status" value="1"/>
</dbReference>
<evidence type="ECO:0000256" key="4">
    <source>
        <dbReference type="ARBA" id="ARBA00022475"/>
    </source>
</evidence>
<dbReference type="GO" id="GO:0098797">
    <property type="term" value="C:plasma membrane protein complex"/>
    <property type="evidence" value="ECO:0007669"/>
    <property type="project" value="TreeGrafter"/>
</dbReference>
<organism evidence="12 13">
    <name type="scientific">Granulicella mallensis</name>
    <dbReference type="NCBI Taxonomy" id="940614"/>
    <lineage>
        <taxon>Bacteria</taxon>
        <taxon>Pseudomonadati</taxon>
        <taxon>Acidobacteriota</taxon>
        <taxon>Terriglobia</taxon>
        <taxon>Terriglobales</taxon>
        <taxon>Acidobacteriaceae</taxon>
        <taxon>Granulicella</taxon>
    </lineage>
</organism>
<feature type="region of interest" description="Disordered" evidence="10">
    <location>
        <begin position="163"/>
        <end position="185"/>
    </location>
</feature>
<dbReference type="InterPro" id="IPR006260">
    <property type="entry name" value="TonB/TolA_C"/>
</dbReference>
<dbReference type="GO" id="GO:0015031">
    <property type="term" value="P:protein transport"/>
    <property type="evidence" value="ECO:0007669"/>
    <property type="project" value="UniProtKB-KW"/>
</dbReference>
<dbReference type="Pfam" id="PF03544">
    <property type="entry name" value="TonB_C"/>
    <property type="match status" value="1"/>
</dbReference>
<comment type="similarity">
    <text evidence="2">Belongs to the TonB family.</text>
</comment>
<evidence type="ECO:0000259" key="11">
    <source>
        <dbReference type="PROSITE" id="PS52015"/>
    </source>
</evidence>
<dbReference type="Gene3D" id="3.30.1150.10">
    <property type="match status" value="1"/>
</dbReference>
<evidence type="ECO:0000256" key="2">
    <source>
        <dbReference type="ARBA" id="ARBA00006555"/>
    </source>
</evidence>
<dbReference type="SUPFAM" id="SSF74653">
    <property type="entry name" value="TolA/TonB C-terminal domain"/>
    <property type="match status" value="1"/>
</dbReference>
<evidence type="ECO:0000313" key="12">
    <source>
        <dbReference type="EMBL" id="MBB5063309.1"/>
    </source>
</evidence>
<dbReference type="NCBIfam" id="TIGR01352">
    <property type="entry name" value="tonB_Cterm"/>
    <property type="match status" value="1"/>
</dbReference>
<evidence type="ECO:0000256" key="9">
    <source>
        <dbReference type="ARBA" id="ARBA00023136"/>
    </source>
</evidence>
<dbReference type="InterPro" id="IPR051045">
    <property type="entry name" value="TonB-dependent_transducer"/>
</dbReference>
<keyword evidence="6" id="KW-0812">Transmembrane</keyword>
<keyword evidence="4" id="KW-1003">Cell membrane</keyword>
<dbReference type="InterPro" id="IPR037682">
    <property type="entry name" value="TonB_C"/>
</dbReference>
<sequence length="267" mass="28942">MPAMGFLTNVAVAQNSEKEVSARLIGKPLYLRGFWAEDKLKFDAAGKPLQSYSLVSFTEAGFNAFRVKIHGDHMTIEGQRVGLTFDKSGKYKRQGLTLGNGDNGTPELITLEVEGSGTRDFSKALDAIFAGSLEELAPTLPFYWQTYAKGHLVGQPAAGVAEHPDAQNKTPGTLNAGGKVTPPKIVNAPTPEFSVAARRMNYSAKVEVHFWIETDGSCSHVSISKPAGLGLDEQALAAVAQYRFIPAQRNGKPIRVDVYVEVNFQRS</sequence>
<dbReference type="PROSITE" id="PS52015">
    <property type="entry name" value="TONB_CTD"/>
    <property type="match status" value="1"/>
</dbReference>
<dbReference type="AlphaFoldDB" id="A0A7W7ZNL4"/>
<keyword evidence="5" id="KW-0997">Cell inner membrane</keyword>
<keyword evidence="9" id="KW-0472">Membrane</keyword>
<reference evidence="12 13" key="1">
    <citation type="submission" date="2020-08" db="EMBL/GenBank/DDBJ databases">
        <title>Genomic Encyclopedia of Type Strains, Phase IV (KMG-V): Genome sequencing to study the core and pangenomes of soil and plant-associated prokaryotes.</title>
        <authorList>
            <person name="Whitman W."/>
        </authorList>
    </citation>
    <scope>NUCLEOTIDE SEQUENCE [LARGE SCALE GENOMIC DNA]</scope>
    <source>
        <strain evidence="12 13">X5P3</strain>
    </source>
</reference>
<dbReference type="GO" id="GO:0031992">
    <property type="term" value="F:energy transducer activity"/>
    <property type="evidence" value="ECO:0007669"/>
    <property type="project" value="TreeGrafter"/>
</dbReference>
<protein>
    <submittedName>
        <fullName evidence="12">TonB family protein</fullName>
    </submittedName>
</protein>
<gene>
    <name evidence="12" type="ORF">HDF15_001649</name>
</gene>
<evidence type="ECO:0000313" key="13">
    <source>
        <dbReference type="Proteomes" id="UP000584867"/>
    </source>
</evidence>
<dbReference type="GO" id="GO:0055085">
    <property type="term" value="P:transmembrane transport"/>
    <property type="evidence" value="ECO:0007669"/>
    <property type="project" value="InterPro"/>
</dbReference>
<evidence type="ECO:0000256" key="1">
    <source>
        <dbReference type="ARBA" id="ARBA00004383"/>
    </source>
</evidence>
<evidence type="ECO:0000256" key="3">
    <source>
        <dbReference type="ARBA" id="ARBA00022448"/>
    </source>
</evidence>
<dbReference type="Proteomes" id="UP000584867">
    <property type="component" value="Unassembled WGS sequence"/>
</dbReference>
<keyword evidence="8" id="KW-1133">Transmembrane helix</keyword>
<keyword evidence="7" id="KW-0653">Protein transport</keyword>
<evidence type="ECO:0000256" key="8">
    <source>
        <dbReference type="ARBA" id="ARBA00022989"/>
    </source>
</evidence>
<feature type="domain" description="TonB C-terminal" evidence="11">
    <location>
        <begin position="178"/>
        <end position="267"/>
    </location>
</feature>
<name>A0A7W7ZNL4_9BACT</name>
<accession>A0A7W7ZNL4</accession>
<evidence type="ECO:0000256" key="10">
    <source>
        <dbReference type="SAM" id="MobiDB-lite"/>
    </source>
</evidence>
<dbReference type="EMBL" id="JACHIO010000005">
    <property type="protein sequence ID" value="MBB5063309.1"/>
    <property type="molecule type" value="Genomic_DNA"/>
</dbReference>
<dbReference type="PANTHER" id="PTHR33446">
    <property type="entry name" value="PROTEIN TONB-RELATED"/>
    <property type="match status" value="1"/>
</dbReference>
<proteinExistence type="inferred from homology"/>
<comment type="caution">
    <text evidence="12">The sequence shown here is derived from an EMBL/GenBank/DDBJ whole genome shotgun (WGS) entry which is preliminary data.</text>
</comment>